<keyword evidence="6 8" id="KW-0472">Membrane</keyword>
<dbReference type="InterPro" id="IPR027443">
    <property type="entry name" value="IPNS-like_sf"/>
</dbReference>
<dbReference type="OrthoDB" id="438431at2759"/>
<evidence type="ECO:0000256" key="5">
    <source>
        <dbReference type="ARBA" id="ARBA00023065"/>
    </source>
</evidence>
<dbReference type="Proteomes" id="UP000570595">
    <property type="component" value="Unassembled WGS sequence"/>
</dbReference>
<dbReference type="InterPro" id="IPR007803">
    <property type="entry name" value="Asp/Arg/Pro-Hydrxlase"/>
</dbReference>
<dbReference type="AlphaFoldDB" id="A0A7J6LDD0"/>
<dbReference type="GO" id="GO:0062101">
    <property type="term" value="F:peptidyl-aspartic acid 3-dioxygenase activity"/>
    <property type="evidence" value="ECO:0007669"/>
    <property type="project" value="InterPro"/>
</dbReference>
<dbReference type="Gene3D" id="2.60.15.10">
    <property type="entry name" value="F0F1 ATP synthase delta/epsilon subunit, N-terminal"/>
    <property type="match status" value="1"/>
</dbReference>
<dbReference type="SUPFAM" id="SSF51197">
    <property type="entry name" value="Clavaminate synthase-like"/>
    <property type="match status" value="1"/>
</dbReference>
<dbReference type="HAMAP" id="MF_00530">
    <property type="entry name" value="ATP_synth_epsil_bac"/>
    <property type="match status" value="1"/>
</dbReference>
<evidence type="ECO:0000256" key="6">
    <source>
        <dbReference type="ARBA" id="ARBA00023136"/>
    </source>
</evidence>
<comment type="subcellular location">
    <subcellularLocation>
        <location evidence="1">Membrane</location>
    </subcellularLocation>
</comment>
<dbReference type="Gene3D" id="2.60.120.330">
    <property type="entry name" value="B-lactam Antibiotic, Isopenicillin N Synthase, Chain"/>
    <property type="match status" value="1"/>
</dbReference>
<reference evidence="11 12" key="1">
    <citation type="submission" date="2020-04" db="EMBL/GenBank/DDBJ databases">
        <title>Perkinsus olseni comparative genomics.</title>
        <authorList>
            <person name="Bogema D.R."/>
        </authorList>
    </citation>
    <scope>NUCLEOTIDE SEQUENCE [LARGE SCALE GENOMIC DNA]</scope>
    <source>
        <strain evidence="11">ATCC PRA-179</strain>
    </source>
</reference>
<evidence type="ECO:0000313" key="12">
    <source>
        <dbReference type="Proteomes" id="UP000570595"/>
    </source>
</evidence>
<gene>
    <name evidence="11" type="primary">ATP5D</name>
    <name evidence="11" type="ORF">FOZ61_006426</name>
</gene>
<comment type="similarity">
    <text evidence="2">Belongs to the ATPase epsilon chain family.</text>
</comment>
<feature type="domain" description="Aspartyl/asparaginy/proline hydroxylase" evidence="10">
    <location>
        <begin position="376"/>
        <end position="541"/>
    </location>
</feature>
<dbReference type="GO" id="GO:0045259">
    <property type="term" value="C:proton-transporting ATP synthase complex"/>
    <property type="evidence" value="ECO:0007669"/>
    <property type="project" value="InterPro"/>
</dbReference>
<evidence type="ECO:0000313" key="11">
    <source>
        <dbReference type="EMBL" id="KAF4657183.1"/>
    </source>
</evidence>
<evidence type="ECO:0000256" key="4">
    <source>
        <dbReference type="ARBA" id="ARBA00022448"/>
    </source>
</evidence>
<accession>A0A7J6LDD0</accession>
<dbReference type="InterPro" id="IPR036771">
    <property type="entry name" value="ATPsynth_dsu/esu_N"/>
</dbReference>
<name>A0A7J6LDD0_PEROL</name>
<evidence type="ECO:0000256" key="1">
    <source>
        <dbReference type="ARBA" id="ARBA00004370"/>
    </source>
</evidence>
<dbReference type="GO" id="GO:0046933">
    <property type="term" value="F:proton-transporting ATP synthase activity, rotational mechanism"/>
    <property type="evidence" value="ECO:0007669"/>
    <property type="project" value="InterPro"/>
</dbReference>
<protein>
    <submittedName>
        <fullName evidence="11">ATP synthase subunit delta, mitochondrial</fullName>
    </submittedName>
</protein>
<dbReference type="SUPFAM" id="SSF51344">
    <property type="entry name" value="Epsilon subunit of F1F0-ATP synthase N-terminal domain"/>
    <property type="match status" value="1"/>
</dbReference>
<dbReference type="Pfam" id="PF02823">
    <property type="entry name" value="ATP-synt_DE_N"/>
    <property type="match status" value="1"/>
</dbReference>
<evidence type="ECO:0000256" key="3">
    <source>
        <dbReference type="ARBA" id="ARBA00007730"/>
    </source>
</evidence>
<dbReference type="GO" id="GO:0005783">
    <property type="term" value="C:endoplasmic reticulum"/>
    <property type="evidence" value="ECO:0007669"/>
    <property type="project" value="TreeGrafter"/>
</dbReference>
<proteinExistence type="inferred from homology"/>
<evidence type="ECO:0000256" key="2">
    <source>
        <dbReference type="ARBA" id="ARBA00005712"/>
    </source>
</evidence>
<evidence type="ECO:0000259" key="10">
    <source>
        <dbReference type="Pfam" id="PF05118"/>
    </source>
</evidence>
<comment type="caution">
    <text evidence="11">The sequence shown here is derived from an EMBL/GenBank/DDBJ whole genome shotgun (WGS) entry which is preliminary data.</text>
</comment>
<feature type="domain" description="ATP synthase F1 complex delta/epsilon subunit N-terminal" evidence="9">
    <location>
        <begin position="66"/>
        <end position="125"/>
    </location>
</feature>
<dbReference type="PANTHER" id="PTHR12366">
    <property type="entry name" value="ASPARTYL/ASPARAGINYL BETA-HYDROXYLASE"/>
    <property type="match status" value="1"/>
</dbReference>
<dbReference type="InterPro" id="IPR020546">
    <property type="entry name" value="ATP_synth_F1_dsu/esu_N"/>
</dbReference>
<keyword evidence="8" id="KW-1133">Transmembrane helix</keyword>
<evidence type="ECO:0000256" key="7">
    <source>
        <dbReference type="SAM" id="MobiDB-lite"/>
    </source>
</evidence>
<dbReference type="InterPro" id="IPR001469">
    <property type="entry name" value="ATP_synth_F1_dsu/esu"/>
</dbReference>
<feature type="transmembrane region" description="Helical" evidence="8">
    <location>
        <begin position="6"/>
        <end position="30"/>
    </location>
</feature>
<keyword evidence="4" id="KW-0813">Transport</keyword>
<dbReference type="CDD" id="cd12152">
    <property type="entry name" value="F1-ATPase_delta"/>
    <property type="match status" value="1"/>
</dbReference>
<organism evidence="11 12">
    <name type="scientific">Perkinsus olseni</name>
    <name type="common">Perkinsus atlanticus</name>
    <dbReference type="NCBI Taxonomy" id="32597"/>
    <lineage>
        <taxon>Eukaryota</taxon>
        <taxon>Sar</taxon>
        <taxon>Alveolata</taxon>
        <taxon>Perkinsozoa</taxon>
        <taxon>Perkinsea</taxon>
        <taxon>Perkinsida</taxon>
        <taxon>Perkinsidae</taxon>
        <taxon>Perkinsus</taxon>
    </lineage>
</organism>
<evidence type="ECO:0000256" key="8">
    <source>
        <dbReference type="SAM" id="Phobius"/>
    </source>
</evidence>
<dbReference type="PANTHER" id="PTHR12366:SF32">
    <property type="entry name" value="ASPARTATE BETA-HYDROXYLASE ISOFORM X1"/>
    <property type="match status" value="1"/>
</dbReference>
<evidence type="ECO:0000259" key="9">
    <source>
        <dbReference type="Pfam" id="PF02823"/>
    </source>
</evidence>
<comment type="similarity">
    <text evidence="3">Belongs to the aspartyl/asparaginyl beta-hydroxylase family.</text>
</comment>
<keyword evidence="5" id="KW-0406">Ion transport</keyword>
<dbReference type="InterPro" id="IPR039038">
    <property type="entry name" value="ASPH"/>
</dbReference>
<keyword evidence="8" id="KW-0812">Transmembrane</keyword>
<sequence>MRNHALSAIVIKAFSELLCGIESVCVLLYWMSLRVSRFLRAGLLQSAKTPAGITNRLLLTMGSPRENIFYLKPIDSVTVPGTEGTFTITNNHSLVISQLSPGVITVRDGTEHKDFFISDGFIFFNQPADGSGCCRAEISGVELVPKEALDKDRATQLLSEVQSAAKETEWDKVKAQLGSSPVGVPAAFGSLFTMDELHCKDNPHNYPCLEEMRFYRETQGAQGEDAVVRCAAKAVADANDFHTLRNLTHVLLDMDTIVKVFDNSSSIVRVGIEAARKLTNHPDCLREFDTKDSLDCRCFPLYSKVAMLKYKNYGWWAEARQYFRQIKEFTYKGMLNPVGWEDIYRTPQIHIPNLRAHEIWPREEWEEALPIGVALEQNYKAIVAETKEAMRKDELWEDTYRFLYKNGETVRTGTWKHLPIYHAREIIEPQCTAMPTLCGLVKKYLPTKPGLPWVVNQNEQVMVIRMDPGTTVETHNGPSNNVLNMHFGIIVPEGAVLTVNYTQYTWENGKTLVWDGSTDHGVDTTKCKEERIILLVRLMHPDMTPQHYRGHKRTMFEEIPAEYRDGTVAGKDAVLQNRADGKKEEEEEEEEL</sequence>
<dbReference type="EMBL" id="JABAHT010000367">
    <property type="protein sequence ID" value="KAF4657183.1"/>
    <property type="molecule type" value="Genomic_DNA"/>
</dbReference>
<dbReference type="Pfam" id="PF05118">
    <property type="entry name" value="Asp_Arg_Hydrox"/>
    <property type="match status" value="1"/>
</dbReference>
<feature type="region of interest" description="Disordered" evidence="7">
    <location>
        <begin position="567"/>
        <end position="592"/>
    </location>
</feature>